<comment type="caution">
    <text evidence="1">The sequence shown here is derived from an EMBL/GenBank/DDBJ whole genome shotgun (WGS) entry which is preliminary data.</text>
</comment>
<name>A0AAD5YBP7_9APHY</name>
<dbReference type="EMBL" id="JANAWD010001675">
    <property type="protein sequence ID" value="KAJ3472912.1"/>
    <property type="molecule type" value="Genomic_DNA"/>
</dbReference>
<dbReference type="Proteomes" id="UP001212997">
    <property type="component" value="Unassembled WGS sequence"/>
</dbReference>
<reference evidence="1" key="1">
    <citation type="submission" date="2022-07" db="EMBL/GenBank/DDBJ databases">
        <title>Genome Sequence of Physisporinus lineatus.</title>
        <authorList>
            <person name="Buettner E."/>
        </authorList>
    </citation>
    <scope>NUCLEOTIDE SEQUENCE</scope>
    <source>
        <strain evidence="1">VT162</strain>
    </source>
</reference>
<evidence type="ECO:0000313" key="2">
    <source>
        <dbReference type="Proteomes" id="UP001212997"/>
    </source>
</evidence>
<proteinExistence type="predicted"/>
<evidence type="ECO:0000313" key="1">
    <source>
        <dbReference type="EMBL" id="KAJ3472912.1"/>
    </source>
</evidence>
<sequence>MVIDTLPIDTTPVDDDSTMSNSSSVFAWSSTETLVYDVEMSEGDDKNTGARCNDSPMTIEDWGQTALCDIFATKLNLNTPNPSYDTSMMAVDESMDDLTSPTYRAFEVVTTMTQDVIMHSPPEQPVLYDKARPHNTTSVANAHPDFIFERERTASHGVVRTSKAVSRNARFHPYHAQRDVHIHSRL</sequence>
<keyword evidence="2" id="KW-1185">Reference proteome</keyword>
<dbReference type="AlphaFoldDB" id="A0AAD5YBP7"/>
<gene>
    <name evidence="1" type="ORF">NLI96_g13203</name>
</gene>
<protein>
    <submittedName>
        <fullName evidence="1">Uncharacterized protein</fullName>
    </submittedName>
</protein>
<accession>A0AAD5YBP7</accession>
<organism evidence="1 2">
    <name type="scientific">Meripilus lineatus</name>
    <dbReference type="NCBI Taxonomy" id="2056292"/>
    <lineage>
        <taxon>Eukaryota</taxon>
        <taxon>Fungi</taxon>
        <taxon>Dikarya</taxon>
        <taxon>Basidiomycota</taxon>
        <taxon>Agaricomycotina</taxon>
        <taxon>Agaricomycetes</taxon>
        <taxon>Polyporales</taxon>
        <taxon>Meripilaceae</taxon>
        <taxon>Meripilus</taxon>
    </lineage>
</organism>